<dbReference type="PANTHER" id="PTHR47219:SF9">
    <property type="entry name" value="GTPASE ACTIVATING PROTEIN AND CENTROSOME-ASSOCIATED, ISOFORM B"/>
    <property type="match status" value="1"/>
</dbReference>
<feature type="compositionally biased region" description="Basic and acidic residues" evidence="2">
    <location>
        <begin position="147"/>
        <end position="158"/>
    </location>
</feature>
<name>A0ABR4NRF7_9SACH</name>
<evidence type="ECO:0000256" key="2">
    <source>
        <dbReference type="SAM" id="MobiDB-lite"/>
    </source>
</evidence>
<evidence type="ECO:0000259" key="3">
    <source>
        <dbReference type="PROSITE" id="PS50086"/>
    </source>
</evidence>
<proteinExistence type="predicted"/>
<keyword evidence="5" id="KW-1185">Reference proteome</keyword>
<keyword evidence="1" id="KW-0175">Coiled coil</keyword>
<feature type="domain" description="Rab-GAP TBC" evidence="3">
    <location>
        <begin position="507"/>
        <end position="686"/>
    </location>
</feature>
<feature type="compositionally biased region" description="Basic residues" evidence="2">
    <location>
        <begin position="34"/>
        <end position="49"/>
    </location>
</feature>
<feature type="region of interest" description="Disordered" evidence="2">
    <location>
        <begin position="182"/>
        <end position="209"/>
    </location>
</feature>
<protein>
    <submittedName>
        <fullName evidence="4">GTPase-activating protein GYP5</fullName>
    </submittedName>
</protein>
<gene>
    <name evidence="4" type="ORF">RNJ44_01278</name>
</gene>
<sequence length="922" mass="105632">MSETEKVDNYESMGDSISNNSETPAPLESPQKGKNSKKNKKKKDKKKQKAQAQRETNENVDHELTSPDKDGPEQIDLVVDTDIPTTTVNEDIPVKMSGSEDLDIQNNEKEADEEITEPKTNEITGTLDAPIQVSQPSNENELLSADDTNHEVKADETKEKIENPHSEATVMSENKDEVETKFETGKSLTNNEEQVKLEKLDEETQTGTETLATNVEPIATNEISKLNEVQKVENDVAPSLPTDKKKPPALPVRNVEMSNEIPNDMESNVNTGNEKDKDLATFTFSDDETEGGIQMSIADDVSLGPESPKLPPRNIPEHSTRTNVDNLVNNNSSEEINRGPPPALPSRELKTRTKKKAVPPPLEEELKSESFREEFERTKISTANHQRYGSTSSIRQSSIQIESTADVNLIANRYRKTSSHFLKEKSATKELLEQGQNQLKSNYTSFLENLKEEKTDDKEEIEKEDLNKDEQKELLKTDWTFWTHVVNDFPAIASQEPEKLEKYVIAGIPEQIRGIIWQMMTNSKSKEMEEIYQTLLPEVSPHEAAIKRDLKRTNFISDDKMESLYNIIKVYTVFDPEVGYTQGMAFVIAPLLLNCDSEAEAFGLLIGLMKNYGLREFYLPDMPGLMVMLYQFDRVIEENSPLLSNHLNREGVRASMYATQWFLTMFAYRFPLTFVLRILDVVFVEGVESLLKFAVNLMLKNEDKIISLKFDKLLPFLKEGLFEIYSQPDTDDSYDVDQFVQDAIRDVIITPLSLQRYSAEYKEIHQLEHQREIQYESMRIKNHQLNREYHKLQSDYNELNLEHESIANELIENRLKYQMVLDENSDLQNNINQLREQLEMERTAVHPDSNLTNDLEVDLRRATERNTEVMRENLKLEDRVEELKLLIKELKMANRMNQPSLGANIKSSAGAGWSGFKKVFRK</sequence>
<dbReference type="PROSITE" id="PS50086">
    <property type="entry name" value="TBC_RABGAP"/>
    <property type="match status" value="1"/>
</dbReference>
<dbReference type="InterPro" id="IPR000195">
    <property type="entry name" value="Rab-GAP-TBC_dom"/>
</dbReference>
<feature type="region of interest" description="Disordered" evidence="2">
    <location>
        <begin position="234"/>
        <end position="370"/>
    </location>
</feature>
<dbReference type="InterPro" id="IPR035969">
    <property type="entry name" value="Rab-GAP_TBC_sf"/>
</dbReference>
<organism evidence="4 5">
    <name type="scientific">Nakaseomyces bracarensis</name>
    <dbReference type="NCBI Taxonomy" id="273131"/>
    <lineage>
        <taxon>Eukaryota</taxon>
        <taxon>Fungi</taxon>
        <taxon>Dikarya</taxon>
        <taxon>Ascomycota</taxon>
        <taxon>Saccharomycotina</taxon>
        <taxon>Saccharomycetes</taxon>
        <taxon>Saccharomycetales</taxon>
        <taxon>Saccharomycetaceae</taxon>
        <taxon>Nakaseomyces</taxon>
    </lineage>
</organism>
<feature type="compositionally biased region" description="Polar residues" evidence="2">
    <location>
        <begin position="132"/>
        <end position="141"/>
    </location>
</feature>
<feature type="coiled-coil region" evidence="1">
    <location>
        <begin position="775"/>
        <end position="893"/>
    </location>
</feature>
<reference evidence="4 5" key="1">
    <citation type="submission" date="2024-05" db="EMBL/GenBank/DDBJ databases">
        <title>Long read based assembly of the Candida bracarensis genome reveals expanded adhesin content.</title>
        <authorList>
            <person name="Marcet-Houben M."/>
            <person name="Ksiezopolska E."/>
            <person name="Gabaldon T."/>
        </authorList>
    </citation>
    <scope>NUCLEOTIDE SEQUENCE [LARGE SCALE GENOMIC DNA]</scope>
    <source>
        <strain evidence="4 5">CBM6</strain>
    </source>
</reference>
<feature type="compositionally biased region" description="Polar residues" evidence="2">
    <location>
        <begin position="321"/>
        <end position="334"/>
    </location>
</feature>
<dbReference type="Gene3D" id="1.10.472.80">
    <property type="entry name" value="Ypt/Rab-GAP domain of gyp1p, domain 3"/>
    <property type="match status" value="1"/>
</dbReference>
<evidence type="ECO:0000313" key="5">
    <source>
        <dbReference type="Proteomes" id="UP001623330"/>
    </source>
</evidence>
<dbReference type="SUPFAM" id="SSF47923">
    <property type="entry name" value="Ypt/Rab-GAP domain of gyp1p"/>
    <property type="match status" value="2"/>
</dbReference>
<dbReference type="InterPro" id="IPR050302">
    <property type="entry name" value="Rab_GAP_TBC_domain"/>
</dbReference>
<dbReference type="SMART" id="SM00164">
    <property type="entry name" value="TBC"/>
    <property type="match status" value="1"/>
</dbReference>
<evidence type="ECO:0000256" key="1">
    <source>
        <dbReference type="SAM" id="Coils"/>
    </source>
</evidence>
<dbReference type="PANTHER" id="PTHR47219">
    <property type="entry name" value="RAB GTPASE-ACTIVATING PROTEIN 1-LIKE"/>
    <property type="match status" value="1"/>
</dbReference>
<feature type="compositionally biased region" description="Basic and acidic residues" evidence="2">
    <location>
        <begin position="55"/>
        <end position="72"/>
    </location>
</feature>
<comment type="caution">
    <text evidence="4">The sequence shown here is derived from an EMBL/GenBank/DDBJ whole genome shotgun (WGS) entry which is preliminary data.</text>
</comment>
<dbReference type="Gene3D" id="1.10.10.750">
    <property type="entry name" value="Ypt/Rab-GAP domain of gyp1p, domain 1"/>
    <property type="match status" value="1"/>
</dbReference>
<feature type="compositionally biased region" description="Polar residues" evidence="2">
    <location>
        <begin position="256"/>
        <end position="272"/>
    </location>
</feature>
<dbReference type="Proteomes" id="UP001623330">
    <property type="component" value="Unassembled WGS sequence"/>
</dbReference>
<dbReference type="Gene3D" id="1.10.8.270">
    <property type="entry name" value="putative rabgap domain of human tbc1 domain family member 14 like domains"/>
    <property type="match status" value="1"/>
</dbReference>
<evidence type="ECO:0000313" key="4">
    <source>
        <dbReference type="EMBL" id="KAL3230829.1"/>
    </source>
</evidence>
<feature type="region of interest" description="Disordered" evidence="2">
    <location>
        <begin position="1"/>
        <end position="158"/>
    </location>
</feature>
<dbReference type="Pfam" id="PF23436">
    <property type="entry name" value="RabGap-TBC_2"/>
    <property type="match status" value="1"/>
</dbReference>
<accession>A0ABR4NRF7</accession>
<dbReference type="EMBL" id="JBEVYD010000009">
    <property type="protein sequence ID" value="KAL3230829.1"/>
    <property type="molecule type" value="Genomic_DNA"/>
</dbReference>